<organism evidence="1 2">
    <name type="scientific">Reticulibacter mediterranei</name>
    <dbReference type="NCBI Taxonomy" id="2778369"/>
    <lineage>
        <taxon>Bacteria</taxon>
        <taxon>Bacillati</taxon>
        <taxon>Chloroflexota</taxon>
        <taxon>Ktedonobacteria</taxon>
        <taxon>Ktedonobacterales</taxon>
        <taxon>Reticulibacteraceae</taxon>
        <taxon>Reticulibacter</taxon>
    </lineage>
</organism>
<comment type="caution">
    <text evidence="1">The sequence shown here is derived from an EMBL/GenBank/DDBJ whole genome shotgun (WGS) entry which is preliminary data.</text>
</comment>
<keyword evidence="2" id="KW-1185">Reference proteome</keyword>
<dbReference type="AlphaFoldDB" id="A0A8J3IPL2"/>
<evidence type="ECO:0000313" key="1">
    <source>
        <dbReference type="EMBL" id="GHO98396.1"/>
    </source>
</evidence>
<reference evidence="1" key="1">
    <citation type="submission" date="2020-10" db="EMBL/GenBank/DDBJ databases">
        <title>Taxonomic study of unclassified bacteria belonging to the class Ktedonobacteria.</title>
        <authorList>
            <person name="Yabe S."/>
            <person name="Wang C.M."/>
            <person name="Zheng Y."/>
            <person name="Sakai Y."/>
            <person name="Cavaletti L."/>
            <person name="Monciardini P."/>
            <person name="Donadio S."/>
        </authorList>
    </citation>
    <scope>NUCLEOTIDE SEQUENCE</scope>
    <source>
        <strain evidence="1">ID150040</strain>
    </source>
</reference>
<evidence type="ECO:0000313" key="2">
    <source>
        <dbReference type="Proteomes" id="UP000597444"/>
    </source>
</evidence>
<dbReference type="SUPFAM" id="SSF69279">
    <property type="entry name" value="Phage tail proteins"/>
    <property type="match status" value="1"/>
</dbReference>
<name>A0A8J3IPL2_9CHLR</name>
<dbReference type="RefSeq" id="WP_220209150.1">
    <property type="nucleotide sequence ID" value="NZ_BNJK01000002.1"/>
</dbReference>
<sequence length="679" mass="73392">MRMLSTTLTAAVGDTTRVPTVALTIEDHIQHFAIYQSPNSADAYNDACMAADGSIVRVQVTRGGNPLQQSFRWQRVTNPTQASQWLSWTTFGGASTNCFQDGLCALAQHPGGTLRAFVLSGTGSNLWTWSSSTNGASWSASPTTVLTIPASGLVKGIASVGNNDVFFLYDVVGGEAIGCSFFSGSSWSAQRTWTLATLPGASGLSVYWTGSVYNIVYSDGYSLKQCTFNPGTLVWTALPDIAPVTTTAIARISPHLIYDASTALYNLTCIEADSGLLTGSTYSYPRIRQSADLQHWSNGFVAHDINAFYGAALVQRSGDASYLISMPTIQRSPIYNTSNPAHYLDSSGALLSYTRSESANRPARIELELDSTQGLLSTKVGSASNYQPINLNTSLVLSEGYKTGAGHTTVERVRTGTYRIHQIVFLRSPQQNRLKLVGDDLSRNLDLLNRYQISYNGQTVAWLVAEICARAGLFGPSVPATSATGQTIATFVLQAGQSYRRALDDLCATYHLMYFLDESETLQFRELSASDSAIWSYQPEIELVSFGSDDARSNHIVVTGKPPVGGQFGAMTSAEVHDDANEHQVGLERLLHHVDPKLTSSSQCLLKAQFLLAQQQRAQMQHRAVVPLNPALQLLDVVALSDTPAGATGQSGNARIMQTQASYEAQRAIYQHELALEGV</sequence>
<gene>
    <name evidence="1" type="ORF">KSF_084440</name>
</gene>
<dbReference type="Proteomes" id="UP000597444">
    <property type="component" value="Unassembled WGS sequence"/>
</dbReference>
<accession>A0A8J3IPL2</accession>
<dbReference type="EMBL" id="BNJK01000002">
    <property type="protein sequence ID" value="GHO98396.1"/>
    <property type="molecule type" value="Genomic_DNA"/>
</dbReference>
<proteinExistence type="predicted"/>
<protein>
    <submittedName>
        <fullName evidence="1">Uncharacterized protein</fullName>
    </submittedName>
</protein>